<protein>
    <recommendedName>
        <fullName evidence="5">Putative 3-methyladenine DNA glycosylase</fullName>
        <ecNumber evidence="5">3.2.2.-</ecNumber>
    </recommendedName>
</protein>
<keyword evidence="6" id="KW-0812">Transmembrane</keyword>
<proteinExistence type="inferred from homology"/>
<gene>
    <name evidence="7" type="ORF">A3J59_03155</name>
</gene>
<evidence type="ECO:0000313" key="8">
    <source>
        <dbReference type="Proteomes" id="UP000177310"/>
    </source>
</evidence>
<dbReference type="Gene3D" id="3.10.300.10">
    <property type="entry name" value="Methylpurine-DNA glycosylase (MPG)"/>
    <property type="match status" value="1"/>
</dbReference>
<dbReference type="STRING" id="1797542.A3J59_03155"/>
<keyword evidence="2 5" id="KW-0227">DNA damage</keyword>
<dbReference type="PANTHER" id="PTHR10429:SF0">
    <property type="entry name" value="DNA-3-METHYLADENINE GLYCOSYLASE"/>
    <property type="match status" value="1"/>
</dbReference>
<accession>A0A1G1YFX3</accession>
<dbReference type="AlphaFoldDB" id="A0A1G1YFX3"/>
<keyword evidence="3 5" id="KW-0378">Hydrolase</keyword>
<dbReference type="EC" id="3.2.2.-" evidence="5"/>
<dbReference type="EMBL" id="MHIL01000023">
    <property type="protein sequence ID" value="OGY51134.1"/>
    <property type="molecule type" value="Genomic_DNA"/>
</dbReference>
<dbReference type="HAMAP" id="MF_00527">
    <property type="entry name" value="3MGH"/>
    <property type="match status" value="1"/>
</dbReference>
<evidence type="ECO:0000256" key="1">
    <source>
        <dbReference type="ARBA" id="ARBA00009232"/>
    </source>
</evidence>
<evidence type="ECO:0000313" key="7">
    <source>
        <dbReference type="EMBL" id="OGY51134.1"/>
    </source>
</evidence>
<dbReference type="GO" id="GO:0006284">
    <property type="term" value="P:base-excision repair"/>
    <property type="evidence" value="ECO:0007669"/>
    <property type="project" value="InterPro"/>
</dbReference>
<dbReference type="SUPFAM" id="SSF50486">
    <property type="entry name" value="FMT C-terminal domain-like"/>
    <property type="match status" value="1"/>
</dbReference>
<dbReference type="PANTHER" id="PTHR10429">
    <property type="entry name" value="DNA-3-METHYLADENINE GLYCOSYLASE"/>
    <property type="match status" value="1"/>
</dbReference>
<keyword evidence="4 5" id="KW-0234">DNA repair</keyword>
<keyword evidence="6" id="KW-0472">Membrane</keyword>
<comment type="caution">
    <text evidence="7">The sequence shown here is derived from an EMBL/GenBank/DDBJ whole genome shotgun (WGS) entry which is preliminary data.</text>
</comment>
<dbReference type="FunFam" id="3.10.300.10:FF:000001">
    <property type="entry name" value="Putative 3-methyladenine DNA glycosylase"/>
    <property type="match status" value="1"/>
</dbReference>
<dbReference type="NCBIfam" id="TIGR00567">
    <property type="entry name" value="3mg"/>
    <property type="match status" value="1"/>
</dbReference>
<evidence type="ECO:0000256" key="3">
    <source>
        <dbReference type="ARBA" id="ARBA00022801"/>
    </source>
</evidence>
<feature type="transmembrane region" description="Helical" evidence="6">
    <location>
        <begin position="62"/>
        <end position="80"/>
    </location>
</feature>
<dbReference type="GO" id="GO:0003677">
    <property type="term" value="F:DNA binding"/>
    <property type="evidence" value="ECO:0007669"/>
    <property type="project" value="InterPro"/>
</dbReference>
<keyword evidence="6" id="KW-1133">Transmembrane helix</keyword>
<dbReference type="InterPro" id="IPR036995">
    <property type="entry name" value="MPG_sf"/>
</dbReference>
<dbReference type="InterPro" id="IPR011034">
    <property type="entry name" value="Formyl_transferase-like_C_sf"/>
</dbReference>
<reference evidence="7 8" key="1">
    <citation type="journal article" date="2016" name="Nat. Commun.">
        <title>Thousands of microbial genomes shed light on interconnected biogeochemical processes in an aquifer system.</title>
        <authorList>
            <person name="Anantharaman K."/>
            <person name="Brown C.T."/>
            <person name="Hug L.A."/>
            <person name="Sharon I."/>
            <person name="Castelle C.J."/>
            <person name="Probst A.J."/>
            <person name="Thomas B.C."/>
            <person name="Singh A."/>
            <person name="Wilkins M.J."/>
            <person name="Karaoz U."/>
            <person name="Brodie E.L."/>
            <person name="Williams K.H."/>
            <person name="Hubbard S.S."/>
            <person name="Banfield J.F."/>
        </authorList>
    </citation>
    <scope>NUCLEOTIDE SEQUENCE [LARGE SCALE GENOMIC DNA]</scope>
</reference>
<dbReference type="CDD" id="cd00540">
    <property type="entry name" value="AAG"/>
    <property type="match status" value="1"/>
</dbReference>
<evidence type="ECO:0000256" key="5">
    <source>
        <dbReference type="HAMAP-Rule" id="MF_00527"/>
    </source>
</evidence>
<name>A0A1G1YFX3_9BACT</name>
<dbReference type="Proteomes" id="UP000177310">
    <property type="component" value="Unassembled WGS sequence"/>
</dbReference>
<dbReference type="InterPro" id="IPR003180">
    <property type="entry name" value="MPG"/>
</dbReference>
<dbReference type="GO" id="GO:0003905">
    <property type="term" value="F:alkylbase DNA N-glycosylase activity"/>
    <property type="evidence" value="ECO:0007669"/>
    <property type="project" value="InterPro"/>
</dbReference>
<organism evidence="7 8">
    <name type="scientific">Candidatus Buchananbacteria bacterium RIFCSPHIGHO2_02_FULL_56_16</name>
    <dbReference type="NCBI Taxonomy" id="1797542"/>
    <lineage>
        <taxon>Bacteria</taxon>
        <taxon>Candidatus Buchananiibacteriota</taxon>
    </lineage>
</organism>
<sequence>MRLTRPFYVRPTLKLSPQLLGKFLVTETAHRQRVGMIVEVEAYVGPHDLASHASRGRTKRTAVMFGPGSYWYIYLIYGMYYCLNIVTEAPGYPAAILIRAVEPISGIPPNQKTNGPGKLCQAFGVDTTLNETPATGPRARLWIEDRGVVISARQIKRAPRIGVEYAGAYKTKPWRFYLKDNQFVSKL</sequence>
<evidence type="ECO:0000256" key="4">
    <source>
        <dbReference type="ARBA" id="ARBA00023204"/>
    </source>
</evidence>
<evidence type="ECO:0000256" key="2">
    <source>
        <dbReference type="ARBA" id="ARBA00022763"/>
    </source>
</evidence>
<dbReference type="Pfam" id="PF02245">
    <property type="entry name" value="Pur_DNA_glyco"/>
    <property type="match status" value="1"/>
</dbReference>
<evidence type="ECO:0000256" key="6">
    <source>
        <dbReference type="SAM" id="Phobius"/>
    </source>
</evidence>
<comment type="similarity">
    <text evidence="1 5">Belongs to the DNA glycosylase MPG family.</text>
</comment>